<evidence type="ECO:0000256" key="2">
    <source>
        <dbReference type="SAM" id="Phobius"/>
    </source>
</evidence>
<dbReference type="Proteomes" id="UP000541610">
    <property type="component" value="Unassembled WGS sequence"/>
</dbReference>
<name>A0A7J6PKZ3_PEROL</name>
<feature type="compositionally biased region" description="Basic and acidic residues" evidence="1">
    <location>
        <begin position="1"/>
        <end position="15"/>
    </location>
</feature>
<proteinExistence type="predicted"/>
<feature type="transmembrane region" description="Helical" evidence="2">
    <location>
        <begin position="316"/>
        <end position="335"/>
    </location>
</feature>
<sequence>MTTHHGERSRTSTTERRRRYTRRRRAESAFLPPPTECGQDPRSPVEKNDSSMLPSLQRYVESLTSLGKEHFSAVSAEPLRDGSGLGARLPSQHTSEALYSEQPDTKLVTDIFVNSVKKNKLELLVQSIHGTPSKEQVSSLERALTCAASECQAALATALHCSPRKAHCGAPVRADILRKLILALHDPDTSLADQVDEGVSLGVDHAIPKTGLFPEYTKRKEDEALQLLRLRNLANYTSAEEDPSVTEGIILEEVQKGRMIQLSNAEASDPERVFARMALIKKMRQTPGANLHLRVILALSSSAMTLLPLFETCMSIHPMYIGCVSVIAAAVIRILRKLIQCFAPDLPFASLIYVDDGLMAIPPWLRKGYSVTNEVCVVPLPAGYFSFVSRVVAFDT</sequence>
<feature type="region of interest" description="Disordered" evidence="1">
    <location>
        <begin position="1"/>
        <end position="52"/>
    </location>
</feature>
<gene>
    <name evidence="3" type="ORF">FOZ60_001820</name>
</gene>
<keyword evidence="2" id="KW-0472">Membrane</keyword>
<reference evidence="3 4" key="1">
    <citation type="submission" date="2020-04" db="EMBL/GenBank/DDBJ databases">
        <title>Perkinsus olseni comparative genomics.</title>
        <authorList>
            <person name="Bogema D.R."/>
        </authorList>
    </citation>
    <scope>NUCLEOTIDE SEQUENCE [LARGE SCALE GENOMIC DNA]</scope>
    <source>
        <strain evidence="3">00978-12</strain>
    </source>
</reference>
<feature type="compositionally biased region" description="Basic residues" evidence="1">
    <location>
        <begin position="16"/>
        <end position="25"/>
    </location>
</feature>
<organism evidence="3 4">
    <name type="scientific">Perkinsus olseni</name>
    <name type="common">Perkinsus atlanticus</name>
    <dbReference type="NCBI Taxonomy" id="32597"/>
    <lineage>
        <taxon>Eukaryota</taxon>
        <taxon>Sar</taxon>
        <taxon>Alveolata</taxon>
        <taxon>Perkinsozoa</taxon>
        <taxon>Perkinsea</taxon>
        <taxon>Perkinsida</taxon>
        <taxon>Perkinsidae</taxon>
        <taxon>Perkinsus</taxon>
    </lineage>
</organism>
<evidence type="ECO:0000256" key="1">
    <source>
        <dbReference type="SAM" id="MobiDB-lite"/>
    </source>
</evidence>
<dbReference type="EMBL" id="JABANP010000013">
    <property type="protein sequence ID" value="KAF4696141.1"/>
    <property type="molecule type" value="Genomic_DNA"/>
</dbReference>
<dbReference type="OrthoDB" id="479945at2759"/>
<feature type="non-terminal residue" evidence="3">
    <location>
        <position position="1"/>
    </location>
</feature>
<accession>A0A7J6PKZ3</accession>
<protein>
    <submittedName>
        <fullName evidence="3">Uncharacterized protein</fullName>
    </submittedName>
</protein>
<evidence type="ECO:0000313" key="4">
    <source>
        <dbReference type="Proteomes" id="UP000541610"/>
    </source>
</evidence>
<dbReference type="AlphaFoldDB" id="A0A7J6PKZ3"/>
<evidence type="ECO:0000313" key="3">
    <source>
        <dbReference type="EMBL" id="KAF4696141.1"/>
    </source>
</evidence>
<keyword evidence="2" id="KW-1133">Transmembrane helix</keyword>
<comment type="caution">
    <text evidence="3">The sequence shown here is derived from an EMBL/GenBank/DDBJ whole genome shotgun (WGS) entry which is preliminary data.</text>
</comment>
<feature type="transmembrane region" description="Helical" evidence="2">
    <location>
        <begin position="291"/>
        <end position="310"/>
    </location>
</feature>
<keyword evidence="2" id="KW-0812">Transmembrane</keyword>